<feature type="coiled-coil region" evidence="1">
    <location>
        <begin position="645"/>
        <end position="672"/>
    </location>
</feature>
<dbReference type="PANTHER" id="PTHR38394">
    <property type="entry name" value="NEUROFILAMENT LIGHT PROTEIN"/>
    <property type="match status" value="1"/>
</dbReference>
<dbReference type="EMBL" id="OZ020113">
    <property type="protein sequence ID" value="CAK9266262.1"/>
    <property type="molecule type" value="Genomic_DNA"/>
</dbReference>
<organism evidence="3 4">
    <name type="scientific">Sphagnum jensenii</name>
    <dbReference type="NCBI Taxonomy" id="128206"/>
    <lineage>
        <taxon>Eukaryota</taxon>
        <taxon>Viridiplantae</taxon>
        <taxon>Streptophyta</taxon>
        <taxon>Embryophyta</taxon>
        <taxon>Bryophyta</taxon>
        <taxon>Sphagnophytina</taxon>
        <taxon>Sphagnopsida</taxon>
        <taxon>Sphagnales</taxon>
        <taxon>Sphagnaceae</taxon>
        <taxon>Sphagnum</taxon>
    </lineage>
</organism>
<name>A0ABP0WLL4_9BRYO</name>
<evidence type="ECO:0000313" key="4">
    <source>
        <dbReference type="Proteomes" id="UP001497444"/>
    </source>
</evidence>
<accession>A0ABP0WLL4</accession>
<evidence type="ECO:0000256" key="1">
    <source>
        <dbReference type="SAM" id="Coils"/>
    </source>
</evidence>
<proteinExistence type="predicted"/>
<gene>
    <name evidence="3" type="ORF">CSSPJE1EN1_LOCUS11740</name>
</gene>
<sequence length="803" mass="87387">MEEDERNSSDDMESLFAGMDFVAPAFSVSVLSTSSPSAAAAAAAAASPPPLSKDPTLSLSLEESVLPQGDLASVAPVLLSPSQQQQPRLTPSSSIHGFVFQPPGEPLDESLFSGLSLVSTPSDVTASQSAEVLEVIGSPSPSPPTPPLPPSAIVTSFVEDRNDEVKLERMSSMGSEESGTGDRDVSSVQSIMAAYNDVPPSSRSLPAGIPVAPIESIIETPHRQGGTAAGQNELTIEMKFNLIKQAIATKVKSLKERGLLVSAKRKDAAQKRRQAAEMVASESARHKDFEAQLEVACETEDFEKADDLSGKILESEKMQEEAVRVFTVAEVECDQIAAEMQEVLDLEIEIEEEGAQLLQALTKEAEEAMERVKLEAQGTARQGFNKLDAEEKTVQLERLKVSSELQLADEALRDLNNAVTESTKTKAEQKLLLMKKRELLDLELQELLAKVRAKELEISEADEHISEVDKEISMLEAATDQQHVATNTKVEGLRMALMELDTKSSSLTEQRDGLKAVLSDMEAEMLNLERLAKIAMADGLAMHEAMETKKGAAALISQSREKMMHLAAKEKQATEEVHALRQEALVARASLQEVVGVKVKLQQEMATAKQRILFVEKRGPELEAEKKLAASARNFKEAGRLAAEAKALMAEKEDLTGNIAQISSRIHALEEEGVAKGDALAEMDELVAVKEKEGAVARCERLRLLATAARHERDAAVDLDDLQEAENLEIEVEAAEQEADELQRLFNLEEQKYARVVEIPASGMGSKMREQPHGADEMFDISTEEAPEMKDSADEQPIEAENT</sequence>
<feature type="coiled-coil region" evidence="1">
    <location>
        <begin position="718"/>
        <end position="752"/>
    </location>
</feature>
<keyword evidence="4" id="KW-1185">Reference proteome</keyword>
<evidence type="ECO:0008006" key="5">
    <source>
        <dbReference type="Google" id="ProtNLM"/>
    </source>
</evidence>
<feature type="coiled-coil region" evidence="1">
    <location>
        <begin position="336"/>
        <end position="382"/>
    </location>
</feature>
<reference evidence="3" key="1">
    <citation type="submission" date="2024-02" db="EMBL/GenBank/DDBJ databases">
        <authorList>
            <consortium name="ELIXIR-Norway"/>
            <consortium name="Elixir Norway"/>
        </authorList>
    </citation>
    <scope>NUCLEOTIDE SEQUENCE</scope>
</reference>
<feature type="compositionally biased region" description="Acidic residues" evidence="2">
    <location>
        <begin position="794"/>
        <end position="803"/>
    </location>
</feature>
<feature type="region of interest" description="Disordered" evidence="2">
    <location>
        <begin position="761"/>
        <end position="803"/>
    </location>
</feature>
<feature type="compositionally biased region" description="Basic and acidic residues" evidence="2">
    <location>
        <begin position="767"/>
        <end position="776"/>
    </location>
</feature>
<evidence type="ECO:0000313" key="3">
    <source>
        <dbReference type="EMBL" id="CAK9266262.1"/>
    </source>
</evidence>
<dbReference type="Proteomes" id="UP001497444">
    <property type="component" value="Chromosome 18"/>
</dbReference>
<feature type="compositionally biased region" description="Acidic residues" evidence="2">
    <location>
        <begin position="777"/>
        <end position="786"/>
    </location>
</feature>
<dbReference type="PANTHER" id="PTHR38394:SF1">
    <property type="entry name" value="NEUROFILAMENT LIGHT PROTEIN"/>
    <property type="match status" value="1"/>
</dbReference>
<feature type="coiled-coil region" evidence="1">
    <location>
        <begin position="437"/>
        <end position="478"/>
    </location>
</feature>
<keyword evidence="1" id="KW-0175">Coiled coil</keyword>
<feature type="region of interest" description="Disordered" evidence="2">
    <location>
        <begin position="38"/>
        <end position="64"/>
    </location>
</feature>
<feature type="coiled-coil region" evidence="1">
    <location>
        <begin position="563"/>
        <end position="618"/>
    </location>
</feature>
<evidence type="ECO:0000256" key="2">
    <source>
        <dbReference type="SAM" id="MobiDB-lite"/>
    </source>
</evidence>
<protein>
    <recommendedName>
        <fullName evidence="5">UVR domain-containing protein</fullName>
    </recommendedName>
</protein>
<feature type="coiled-coil region" evidence="1">
    <location>
        <begin position="511"/>
        <end position="538"/>
    </location>
</feature>